<accession>A0A1F7K9K7</accession>
<evidence type="ECO:0000256" key="2">
    <source>
        <dbReference type="SAM" id="Phobius"/>
    </source>
</evidence>
<keyword evidence="2" id="KW-0472">Membrane</keyword>
<dbReference type="EMBL" id="MGBG01000020">
    <property type="protein sequence ID" value="OGK64543.1"/>
    <property type="molecule type" value="Genomic_DNA"/>
</dbReference>
<dbReference type="InterPro" id="IPR008969">
    <property type="entry name" value="CarboxyPept-like_regulatory"/>
</dbReference>
<evidence type="ECO:0000256" key="1">
    <source>
        <dbReference type="SAM" id="MobiDB-lite"/>
    </source>
</evidence>
<sequence>MKRIFFLFWLVAFLLFPAVPVQAQGTGVAEQNVVLSCLEPTNTDLVLTGGELNNYTTGLYDKAGIFKPENGPVYVLISYPVPGFKPADSKYSDTCEQRHNSNEEGQYWFCADLKGNGSQCPASMLAPATQILQPKNAPKEPSDPDEGSCLKTIFQIENASFVGEEFKVEWAKMYTLLHNNVTFWGLQFTSDEASLSASPSLATGATTSLKLASFIGENVSGIPSGVNTNCTTVSWDPYGRIIDSYTLEPIRDVLVSLKNTNASNVLSLTKNPSDPTFRNPFSTNSQGGFNFAVIPGTYYLYPAHPDFTFPIPDQAVYDQAVANLQILDPLQEYIEINKPNSKLYQNSQEAIVEVMGASQRRDIIMQPKNANYQGSPAELISIQNSRQGIQQLLRGIVSHPKSIIKAMINNLEVGQTTADLKGNFELYLNEDLIPNTAENYQVTVQKVPLVDQSEPTAITTSSPSETQSLKLIPAVLSGFIFNEDYQVVPNAKVEIVLTNLSAFAYTTVYSDKNGFISIPYQNLPATDFFLRVYPSNQKPFELTISQFLQLNTVYLEEAGVNMFNPKLSTVNLITPDQKIIDQVKSVTAARLTGKNVFRLPTPTPTPAPRSGNTQTPLNLIGALAGLVLLTVLAIVVVKKLKKTPPAAPPPSVQPPEDLQIPPLDK</sequence>
<evidence type="ECO:0000313" key="4">
    <source>
        <dbReference type="EMBL" id="OGK64543.1"/>
    </source>
</evidence>
<organism evidence="4 5">
    <name type="scientific">Candidatus Roizmanbacteria bacterium RIFOXYA1_FULL_41_12</name>
    <dbReference type="NCBI Taxonomy" id="1802082"/>
    <lineage>
        <taxon>Bacteria</taxon>
        <taxon>Candidatus Roizmaniibacteriota</taxon>
    </lineage>
</organism>
<dbReference type="Proteomes" id="UP000178450">
    <property type="component" value="Unassembled WGS sequence"/>
</dbReference>
<feature type="transmembrane region" description="Helical" evidence="2">
    <location>
        <begin position="617"/>
        <end position="637"/>
    </location>
</feature>
<dbReference type="AlphaFoldDB" id="A0A1F7K9K7"/>
<evidence type="ECO:0000256" key="3">
    <source>
        <dbReference type="SAM" id="SignalP"/>
    </source>
</evidence>
<comment type="caution">
    <text evidence="4">The sequence shown here is derived from an EMBL/GenBank/DDBJ whole genome shotgun (WGS) entry which is preliminary data.</text>
</comment>
<keyword evidence="2" id="KW-0812">Transmembrane</keyword>
<reference evidence="4 5" key="1">
    <citation type="journal article" date="2016" name="Nat. Commun.">
        <title>Thousands of microbial genomes shed light on interconnected biogeochemical processes in an aquifer system.</title>
        <authorList>
            <person name="Anantharaman K."/>
            <person name="Brown C.T."/>
            <person name="Hug L.A."/>
            <person name="Sharon I."/>
            <person name="Castelle C.J."/>
            <person name="Probst A.J."/>
            <person name="Thomas B.C."/>
            <person name="Singh A."/>
            <person name="Wilkins M.J."/>
            <person name="Karaoz U."/>
            <person name="Brodie E.L."/>
            <person name="Williams K.H."/>
            <person name="Hubbard S.S."/>
            <person name="Banfield J.F."/>
        </authorList>
    </citation>
    <scope>NUCLEOTIDE SEQUENCE [LARGE SCALE GENOMIC DNA]</scope>
</reference>
<feature type="signal peptide" evidence="3">
    <location>
        <begin position="1"/>
        <end position="23"/>
    </location>
</feature>
<keyword evidence="2" id="KW-1133">Transmembrane helix</keyword>
<name>A0A1F7K9K7_9BACT</name>
<evidence type="ECO:0008006" key="6">
    <source>
        <dbReference type="Google" id="ProtNLM"/>
    </source>
</evidence>
<keyword evidence="3" id="KW-0732">Signal</keyword>
<gene>
    <name evidence="4" type="ORF">A2209_02490</name>
</gene>
<feature type="chain" id="PRO_5009529494" description="Prealbumin-like fold domain-containing protein" evidence="3">
    <location>
        <begin position="24"/>
        <end position="665"/>
    </location>
</feature>
<dbReference type="SUPFAM" id="SSF49464">
    <property type="entry name" value="Carboxypeptidase regulatory domain-like"/>
    <property type="match status" value="1"/>
</dbReference>
<proteinExistence type="predicted"/>
<evidence type="ECO:0000313" key="5">
    <source>
        <dbReference type="Proteomes" id="UP000178450"/>
    </source>
</evidence>
<feature type="region of interest" description="Disordered" evidence="1">
    <location>
        <begin position="642"/>
        <end position="665"/>
    </location>
</feature>
<protein>
    <recommendedName>
        <fullName evidence="6">Prealbumin-like fold domain-containing protein</fullName>
    </recommendedName>
</protein>